<gene>
    <name evidence="3" type="ORF">DI603_22665</name>
</gene>
<evidence type="ECO:0000313" key="3">
    <source>
        <dbReference type="EMBL" id="PZP27106.1"/>
    </source>
</evidence>
<organism evidence="3 4">
    <name type="scientific">Roseateles depolymerans</name>
    <dbReference type="NCBI Taxonomy" id="76731"/>
    <lineage>
        <taxon>Bacteria</taxon>
        <taxon>Pseudomonadati</taxon>
        <taxon>Pseudomonadota</taxon>
        <taxon>Betaproteobacteria</taxon>
        <taxon>Burkholderiales</taxon>
        <taxon>Sphaerotilaceae</taxon>
        <taxon>Roseateles</taxon>
    </lineage>
</organism>
<dbReference type="Proteomes" id="UP000249633">
    <property type="component" value="Unassembled WGS sequence"/>
</dbReference>
<name>A0A2W5F3R6_9BURK</name>
<feature type="domain" description="Inner membrane protein YgaP-like transmembrane" evidence="2">
    <location>
        <begin position="1"/>
        <end position="61"/>
    </location>
</feature>
<keyword evidence="1" id="KW-0472">Membrane</keyword>
<dbReference type="InterPro" id="IPR021309">
    <property type="entry name" value="YgaP-like_TM"/>
</dbReference>
<evidence type="ECO:0000256" key="1">
    <source>
        <dbReference type="SAM" id="Phobius"/>
    </source>
</evidence>
<dbReference type="EMBL" id="QFOD01000035">
    <property type="protein sequence ID" value="PZP27106.1"/>
    <property type="molecule type" value="Genomic_DNA"/>
</dbReference>
<proteinExistence type="predicted"/>
<evidence type="ECO:0000313" key="4">
    <source>
        <dbReference type="Proteomes" id="UP000249633"/>
    </source>
</evidence>
<keyword evidence="1" id="KW-1133">Transmembrane helix</keyword>
<dbReference type="Pfam" id="PF11127">
    <property type="entry name" value="YgaP-like_TM"/>
    <property type="match status" value="1"/>
</dbReference>
<keyword evidence="1" id="KW-0812">Transmembrane</keyword>
<protein>
    <submittedName>
        <fullName evidence="3">DUF2892 domain-containing protein</fullName>
    </submittedName>
</protein>
<comment type="caution">
    <text evidence="3">The sequence shown here is derived from an EMBL/GenBank/DDBJ whole genome shotgun (WGS) entry which is preliminary data.</text>
</comment>
<reference evidence="3 4" key="1">
    <citation type="submission" date="2017-08" db="EMBL/GenBank/DDBJ databases">
        <title>Infants hospitalized years apart are colonized by the same room-sourced microbial strains.</title>
        <authorList>
            <person name="Brooks B."/>
            <person name="Olm M.R."/>
            <person name="Firek B.A."/>
            <person name="Baker R."/>
            <person name="Thomas B.C."/>
            <person name="Morowitz M.J."/>
            <person name="Banfield J.F."/>
        </authorList>
    </citation>
    <scope>NUCLEOTIDE SEQUENCE [LARGE SCALE GENOMIC DNA]</scope>
    <source>
        <strain evidence="3">S2_012_000_R2_81</strain>
    </source>
</reference>
<feature type="transmembrane region" description="Helical" evidence="1">
    <location>
        <begin position="12"/>
        <end position="34"/>
    </location>
</feature>
<dbReference type="AlphaFoldDB" id="A0A2W5F3R6"/>
<sequence>MKLNVGGIDRILRIVVGLVLIALAATGAVGWWGWLGIIPLLTGVVRFCPLYSLVGLNTCPLKTGK</sequence>
<evidence type="ECO:0000259" key="2">
    <source>
        <dbReference type="Pfam" id="PF11127"/>
    </source>
</evidence>
<accession>A0A2W5F3R6</accession>